<evidence type="ECO:0000313" key="11">
    <source>
        <dbReference type="Proteomes" id="UP001596380"/>
    </source>
</evidence>
<gene>
    <name evidence="10" type="ORF">ACFQKB_42195</name>
</gene>
<dbReference type="EMBL" id="JBHSXS010000053">
    <property type="protein sequence ID" value="MFC6886432.1"/>
    <property type="molecule type" value="Genomic_DNA"/>
</dbReference>
<dbReference type="InterPro" id="IPR019933">
    <property type="entry name" value="DivIVA_domain"/>
</dbReference>
<accession>A0ABW2CX55</accession>
<feature type="region of interest" description="Disordered" evidence="9">
    <location>
        <begin position="76"/>
        <end position="98"/>
    </location>
</feature>
<keyword evidence="5" id="KW-0132">Cell division</keyword>
<dbReference type="Proteomes" id="UP001596380">
    <property type="component" value="Unassembled WGS sequence"/>
</dbReference>
<evidence type="ECO:0000256" key="6">
    <source>
        <dbReference type="ARBA" id="ARBA00023054"/>
    </source>
</evidence>
<feature type="region of interest" description="Disordered" evidence="9">
    <location>
        <begin position="1"/>
        <end position="41"/>
    </location>
</feature>
<feature type="compositionally biased region" description="Basic and acidic residues" evidence="9">
    <location>
        <begin position="76"/>
        <end position="85"/>
    </location>
</feature>
<dbReference type="Gene3D" id="6.10.250.660">
    <property type="match status" value="1"/>
</dbReference>
<comment type="caution">
    <text evidence="10">The sequence shown here is derived from an EMBL/GenBank/DDBJ whole genome shotgun (WGS) entry which is preliminary data.</text>
</comment>
<proteinExistence type="inferred from homology"/>
<evidence type="ECO:0000256" key="8">
    <source>
        <dbReference type="ARBA" id="ARBA00031737"/>
    </source>
</evidence>
<keyword evidence="11" id="KW-1185">Reference proteome</keyword>
<comment type="similarity">
    <text evidence="2">Belongs to the DivIVA family.</text>
</comment>
<keyword evidence="7" id="KW-0131">Cell cycle</keyword>
<evidence type="ECO:0000256" key="2">
    <source>
        <dbReference type="ARBA" id="ARBA00009008"/>
    </source>
</evidence>
<evidence type="ECO:0000313" key="10">
    <source>
        <dbReference type="EMBL" id="MFC6886432.1"/>
    </source>
</evidence>
<comment type="subcellular location">
    <subcellularLocation>
        <location evidence="1">Cytoplasm</location>
    </subcellularLocation>
</comment>
<protein>
    <recommendedName>
        <fullName evidence="3">Cell wall synthesis protein Wag31</fullName>
    </recommendedName>
    <alternativeName>
        <fullName evidence="8">Antigen 84</fullName>
    </alternativeName>
</protein>
<evidence type="ECO:0000256" key="1">
    <source>
        <dbReference type="ARBA" id="ARBA00004496"/>
    </source>
</evidence>
<name>A0ABW2CX55_9ACTN</name>
<sequence>MSEGRSLRKTAGKLTAPFKALRDDFGPGHEPPKTRLTPSTVRNKRFTTTRLRPGYAVEEVDDFLDAIEREMERLIRERDEADSRAAARPPAARAEETA</sequence>
<evidence type="ECO:0000256" key="9">
    <source>
        <dbReference type="SAM" id="MobiDB-lite"/>
    </source>
</evidence>
<evidence type="ECO:0000256" key="3">
    <source>
        <dbReference type="ARBA" id="ARBA00018787"/>
    </source>
</evidence>
<reference evidence="11" key="1">
    <citation type="journal article" date="2019" name="Int. J. Syst. Evol. Microbiol.">
        <title>The Global Catalogue of Microorganisms (GCM) 10K type strain sequencing project: providing services to taxonomists for standard genome sequencing and annotation.</title>
        <authorList>
            <consortium name="The Broad Institute Genomics Platform"/>
            <consortium name="The Broad Institute Genome Sequencing Center for Infectious Disease"/>
            <person name="Wu L."/>
            <person name="Ma J."/>
        </authorList>
    </citation>
    <scope>NUCLEOTIDE SEQUENCE [LARGE SCALE GENOMIC DNA]</scope>
    <source>
        <strain evidence="11">JCM 3369</strain>
    </source>
</reference>
<organism evidence="10 11">
    <name type="scientific">Actinomadura yumaensis</name>
    <dbReference type="NCBI Taxonomy" id="111807"/>
    <lineage>
        <taxon>Bacteria</taxon>
        <taxon>Bacillati</taxon>
        <taxon>Actinomycetota</taxon>
        <taxon>Actinomycetes</taxon>
        <taxon>Streptosporangiales</taxon>
        <taxon>Thermomonosporaceae</taxon>
        <taxon>Actinomadura</taxon>
    </lineage>
</organism>
<evidence type="ECO:0000256" key="7">
    <source>
        <dbReference type="ARBA" id="ARBA00023306"/>
    </source>
</evidence>
<dbReference type="NCBIfam" id="TIGR03544">
    <property type="entry name" value="DivI1A_domain"/>
    <property type="match status" value="1"/>
</dbReference>
<evidence type="ECO:0000256" key="5">
    <source>
        <dbReference type="ARBA" id="ARBA00022618"/>
    </source>
</evidence>
<dbReference type="RefSeq" id="WP_378047064.1">
    <property type="nucleotide sequence ID" value="NZ_JBHSXE010000001.1"/>
</dbReference>
<dbReference type="InterPro" id="IPR007793">
    <property type="entry name" value="DivIVA_fam"/>
</dbReference>
<evidence type="ECO:0000256" key="4">
    <source>
        <dbReference type="ARBA" id="ARBA00022490"/>
    </source>
</evidence>
<feature type="compositionally biased region" description="Basic and acidic residues" evidence="9">
    <location>
        <begin position="20"/>
        <end position="33"/>
    </location>
</feature>
<keyword evidence="4" id="KW-0963">Cytoplasm</keyword>
<dbReference type="PANTHER" id="PTHR35794:SF2">
    <property type="entry name" value="CELL DIVISION PROTEIN DIVIVA"/>
    <property type="match status" value="1"/>
</dbReference>
<dbReference type="PANTHER" id="PTHR35794">
    <property type="entry name" value="CELL DIVISION PROTEIN DIVIVA"/>
    <property type="match status" value="1"/>
</dbReference>
<keyword evidence="6" id="KW-0175">Coiled coil</keyword>
<dbReference type="Pfam" id="PF05103">
    <property type="entry name" value="DivIVA"/>
    <property type="match status" value="1"/>
</dbReference>